<comment type="caution">
    <text evidence="1">The sequence shown here is derived from an EMBL/GenBank/DDBJ whole genome shotgun (WGS) entry which is preliminary data.</text>
</comment>
<evidence type="ECO:0000313" key="2">
    <source>
        <dbReference type="Proteomes" id="UP001153148"/>
    </source>
</evidence>
<organism evidence="1 2">
    <name type="scientific">Timema podura</name>
    <name type="common">Walking stick</name>
    <dbReference type="NCBI Taxonomy" id="61482"/>
    <lineage>
        <taxon>Eukaryota</taxon>
        <taxon>Metazoa</taxon>
        <taxon>Ecdysozoa</taxon>
        <taxon>Arthropoda</taxon>
        <taxon>Hexapoda</taxon>
        <taxon>Insecta</taxon>
        <taxon>Pterygota</taxon>
        <taxon>Neoptera</taxon>
        <taxon>Polyneoptera</taxon>
        <taxon>Phasmatodea</taxon>
        <taxon>Timematodea</taxon>
        <taxon>Timematoidea</taxon>
        <taxon>Timematidae</taxon>
        <taxon>Timema</taxon>
    </lineage>
</organism>
<proteinExistence type="predicted"/>
<protein>
    <submittedName>
        <fullName evidence="1">Uncharacterized protein</fullName>
    </submittedName>
</protein>
<dbReference type="Proteomes" id="UP001153148">
    <property type="component" value="Unassembled WGS sequence"/>
</dbReference>
<accession>A0ABN7P2L6</accession>
<dbReference type="EMBL" id="CAJPIN010013127">
    <property type="protein sequence ID" value="CAG2060678.1"/>
    <property type="molecule type" value="Genomic_DNA"/>
</dbReference>
<reference evidence="1" key="1">
    <citation type="submission" date="2021-03" db="EMBL/GenBank/DDBJ databases">
        <authorList>
            <person name="Tran Van P."/>
        </authorList>
    </citation>
    <scope>NUCLEOTIDE SEQUENCE</scope>
</reference>
<sequence>MILEYESRGSPQSVMMKQPLLRRCRFFHKNIPMSSQQEELVPHTMTSHLKLWLKPSERVWHPIQS</sequence>
<evidence type="ECO:0000313" key="1">
    <source>
        <dbReference type="EMBL" id="CAG2060678.1"/>
    </source>
</evidence>
<keyword evidence="2" id="KW-1185">Reference proteome</keyword>
<gene>
    <name evidence="1" type="ORF">TPAB3V08_LOCUS7634</name>
</gene>
<name>A0ABN7P2L6_TIMPD</name>